<evidence type="ECO:0000256" key="1">
    <source>
        <dbReference type="SAM" id="Phobius"/>
    </source>
</evidence>
<dbReference type="OrthoDB" id="426718at2759"/>
<dbReference type="PANTHER" id="PTHR37490:SF2">
    <property type="match status" value="1"/>
</dbReference>
<sequence>MVDVKPAFLGRMPTNHRKLIVICSVLLSCGFLFLAVQFFDQPEWSNVPKPNLSAVSDIIHGAFHPSQDVALILGKTEGENIDWVDDFCKSFACTPYTYSLEETPEKGFLAANSSIGHEANAYLTYIVNHYDRLHPYSIFVHGMRDQWHNDVGGVRTNEQLSNLRFEAIDANGYINLRCQADPGCPEFIYLKHPGPVTIAMKYLIDVFPQQYAEIFGVDPSTAPKHVGASCCAQFAVTRDRIHQRPREDYERMLNWVTSTNSTDSFGVGWMMEKLWHIVFQMPAVNCPSVDQCRCDLYGWCGPHPGVQGVLQPIGPQATSTRV</sequence>
<comment type="caution">
    <text evidence="2">The sequence shown here is derived from an EMBL/GenBank/DDBJ whole genome shotgun (WGS) entry which is preliminary data.</text>
</comment>
<dbReference type="InterPro" id="IPR021838">
    <property type="entry name" value="DUF3431"/>
</dbReference>
<keyword evidence="1" id="KW-0812">Transmembrane</keyword>
<organism evidence="2 3">
    <name type="scientific">Penicillium capsulatum</name>
    <dbReference type="NCBI Taxonomy" id="69766"/>
    <lineage>
        <taxon>Eukaryota</taxon>
        <taxon>Fungi</taxon>
        <taxon>Dikarya</taxon>
        <taxon>Ascomycota</taxon>
        <taxon>Pezizomycotina</taxon>
        <taxon>Eurotiomycetes</taxon>
        <taxon>Eurotiomycetidae</taxon>
        <taxon>Eurotiales</taxon>
        <taxon>Aspergillaceae</taxon>
        <taxon>Penicillium</taxon>
    </lineage>
</organism>
<dbReference type="Proteomes" id="UP001146351">
    <property type="component" value="Unassembled WGS sequence"/>
</dbReference>
<keyword evidence="3" id="KW-1185">Reference proteome</keyword>
<keyword evidence="1" id="KW-1133">Transmembrane helix</keyword>
<dbReference type="EMBL" id="JAPQKO010000002">
    <property type="protein sequence ID" value="KAJ5180795.1"/>
    <property type="molecule type" value="Genomic_DNA"/>
</dbReference>
<gene>
    <name evidence="2" type="ORF">N7492_004005</name>
</gene>
<proteinExistence type="predicted"/>
<evidence type="ECO:0000313" key="2">
    <source>
        <dbReference type="EMBL" id="KAJ5180795.1"/>
    </source>
</evidence>
<dbReference type="PROSITE" id="PS51257">
    <property type="entry name" value="PROKAR_LIPOPROTEIN"/>
    <property type="match status" value="1"/>
</dbReference>
<protein>
    <submittedName>
        <fullName evidence="2">Uncharacterized protein</fullName>
    </submittedName>
</protein>
<accession>A0A9W9IPQ1</accession>
<reference evidence="2" key="1">
    <citation type="submission" date="2022-11" db="EMBL/GenBank/DDBJ databases">
        <authorList>
            <person name="Petersen C."/>
        </authorList>
    </citation>
    <scope>NUCLEOTIDE SEQUENCE</scope>
    <source>
        <strain evidence="2">IBT 21917</strain>
    </source>
</reference>
<dbReference type="AlphaFoldDB" id="A0A9W9IPQ1"/>
<dbReference type="PANTHER" id="PTHR37490">
    <property type="entry name" value="EXPRESSED PROTEIN"/>
    <property type="match status" value="1"/>
</dbReference>
<name>A0A9W9IPQ1_9EURO</name>
<keyword evidence="1" id="KW-0472">Membrane</keyword>
<reference evidence="2" key="2">
    <citation type="journal article" date="2023" name="IMA Fungus">
        <title>Comparative genomic study of the Penicillium genus elucidates a diverse pangenome and 15 lateral gene transfer events.</title>
        <authorList>
            <person name="Petersen C."/>
            <person name="Sorensen T."/>
            <person name="Nielsen M.R."/>
            <person name="Sondergaard T.E."/>
            <person name="Sorensen J.L."/>
            <person name="Fitzpatrick D.A."/>
            <person name="Frisvad J.C."/>
            <person name="Nielsen K.L."/>
        </authorList>
    </citation>
    <scope>NUCLEOTIDE SEQUENCE</scope>
    <source>
        <strain evidence="2">IBT 21917</strain>
    </source>
</reference>
<evidence type="ECO:0000313" key="3">
    <source>
        <dbReference type="Proteomes" id="UP001146351"/>
    </source>
</evidence>
<dbReference type="Pfam" id="PF11913">
    <property type="entry name" value="DUF3431"/>
    <property type="match status" value="1"/>
</dbReference>
<feature type="transmembrane region" description="Helical" evidence="1">
    <location>
        <begin position="19"/>
        <end position="39"/>
    </location>
</feature>